<keyword evidence="14" id="KW-1185">Reference proteome</keyword>
<dbReference type="InterPro" id="IPR000276">
    <property type="entry name" value="GPCR_Rhodpsn"/>
</dbReference>
<evidence type="ECO:0000256" key="6">
    <source>
        <dbReference type="ARBA" id="ARBA00023136"/>
    </source>
</evidence>
<evidence type="ECO:0000256" key="1">
    <source>
        <dbReference type="ARBA" id="ARBA00004651"/>
    </source>
</evidence>
<feature type="transmembrane region" description="Helical" evidence="11">
    <location>
        <begin position="138"/>
        <end position="160"/>
    </location>
</feature>
<protein>
    <submittedName>
        <fullName evidence="13">G-protein coupled receptor moody</fullName>
    </submittedName>
</protein>
<evidence type="ECO:0000256" key="9">
    <source>
        <dbReference type="RuleBase" id="RU000688"/>
    </source>
</evidence>
<dbReference type="EMBL" id="JAIZAY010000018">
    <property type="protein sequence ID" value="KAJ8024378.1"/>
    <property type="molecule type" value="Genomic_DNA"/>
</dbReference>
<feature type="transmembrane region" description="Helical" evidence="11">
    <location>
        <begin position="189"/>
        <end position="213"/>
    </location>
</feature>
<dbReference type="PRINTS" id="PR00237">
    <property type="entry name" value="GPCRRHODOPSN"/>
</dbReference>
<dbReference type="CDD" id="cd00637">
    <property type="entry name" value="7tm_classA_rhodopsin-like"/>
    <property type="match status" value="1"/>
</dbReference>
<dbReference type="Proteomes" id="UP001152320">
    <property type="component" value="Chromosome 18"/>
</dbReference>
<keyword evidence="6 11" id="KW-0472">Membrane</keyword>
<keyword evidence="2" id="KW-1003">Cell membrane</keyword>
<dbReference type="PANTHER" id="PTHR24228">
    <property type="entry name" value="B2 BRADYKININ RECEPTOR/ANGIOTENSIN II RECEPTOR"/>
    <property type="match status" value="1"/>
</dbReference>
<evidence type="ECO:0000256" key="11">
    <source>
        <dbReference type="SAM" id="Phobius"/>
    </source>
</evidence>
<name>A0A9Q1BG45_HOLLE</name>
<evidence type="ECO:0000256" key="10">
    <source>
        <dbReference type="SAM" id="MobiDB-lite"/>
    </source>
</evidence>
<evidence type="ECO:0000256" key="4">
    <source>
        <dbReference type="ARBA" id="ARBA00022989"/>
    </source>
</evidence>
<comment type="caution">
    <text evidence="13">The sequence shown here is derived from an EMBL/GenBank/DDBJ whole genome shotgun (WGS) entry which is preliminary data.</text>
</comment>
<dbReference type="SMART" id="SM01381">
    <property type="entry name" value="7TM_GPCR_Srsx"/>
    <property type="match status" value="1"/>
</dbReference>
<evidence type="ECO:0000259" key="12">
    <source>
        <dbReference type="PROSITE" id="PS50262"/>
    </source>
</evidence>
<dbReference type="SUPFAM" id="SSF81321">
    <property type="entry name" value="Family A G protein-coupled receptor-like"/>
    <property type="match status" value="1"/>
</dbReference>
<proteinExistence type="inferred from homology"/>
<dbReference type="PANTHER" id="PTHR24228:SF72">
    <property type="entry name" value="G-PROTEIN COUPLED RECEPTORS FAMILY 1 PROFILE DOMAIN-CONTAINING PROTEIN"/>
    <property type="match status" value="1"/>
</dbReference>
<feature type="transmembrane region" description="Helical" evidence="11">
    <location>
        <begin position="56"/>
        <end position="80"/>
    </location>
</feature>
<dbReference type="PROSITE" id="PS00237">
    <property type="entry name" value="G_PROTEIN_RECEP_F1_1"/>
    <property type="match status" value="1"/>
</dbReference>
<evidence type="ECO:0000256" key="2">
    <source>
        <dbReference type="ARBA" id="ARBA00022475"/>
    </source>
</evidence>
<feature type="transmembrane region" description="Helical" evidence="11">
    <location>
        <begin position="86"/>
        <end position="117"/>
    </location>
</feature>
<gene>
    <name evidence="13" type="ORF">HOLleu_34278</name>
</gene>
<evidence type="ECO:0000256" key="5">
    <source>
        <dbReference type="ARBA" id="ARBA00023040"/>
    </source>
</evidence>
<comment type="similarity">
    <text evidence="9">Belongs to the G-protein coupled receptor 1 family.</text>
</comment>
<evidence type="ECO:0000256" key="7">
    <source>
        <dbReference type="ARBA" id="ARBA00023170"/>
    </source>
</evidence>
<keyword evidence="3 9" id="KW-0812">Transmembrane</keyword>
<comment type="subcellular location">
    <subcellularLocation>
        <location evidence="1">Cell membrane</location>
        <topology evidence="1">Multi-pass membrane protein</topology>
    </subcellularLocation>
</comment>
<evidence type="ECO:0000313" key="14">
    <source>
        <dbReference type="Proteomes" id="UP001152320"/>
    </source>
</evidence>
<keyword evidence="7 9" id="KW-0675">Receptor</keyword>
<feature type="transmembrane region" description="Helical" evidence="11">
    <location>
        <begin position="262"/>
        <end position="282"/>
    </location>
</feature>
<keyword evidence="5 9" id="KW-0297">G-protein coupled receptor</keyword>
<keyword evidence="8 9" id="KW-0807">Transducer</keyword>
<dbReference type="Gene3D" id="1.20.1070.10">
    <property type="entry name" value="Rhodopsin 7-helix transmembrane proteins"/>
    <property type="match status" value="1"/>
</dbReference>
<evidence type="ECO:0000256" key="8">
    <source>
        <dbReference type="ARBA" id="ARBA00023224"/>
    </source>
</evidence>
<dbReference type="InterPro" id="IPR017452">
    <property type="entry name" value="GPCR_Rhodpsn_7TM"/>
</dbReference>
<dbReference type="GO" id="GO:0005886">
    <property type="term" value="C:plasma membrane"/>
    <property type="evidence" value="ECO:0007669"/>
    <property type="project" value="UniProtKB-SubCell"/>
</dbReference>
<accession>A0A9Q1BG45</accession>
<feature type="region of interest" description="Disordered" evidence="10">
    <location>
        <begin position="344"/>
        <end position="363"/>
    </location>
</feature>
<evidence type="ECO:0000256" key="3">
    <source>
        <dbReference type="ARBA" id="ARBA00022692"/>
    </source>
</evidence>
<dbReference type="PROSITE" id="PS50262">
    <property type="entry name" value="G_PROTEIN_RECEP_F1_2"/>
    <property type="match status" value="1"/>
</dbReference>
<dbReference type="Pfam" id="PF00001">
    <property type="entry name" value="7tm_1"/>
    <property type="match status" value="1"/>
</dbReference>
<keyword evidence="4 11" id="KW-1133">Transmembrane helix</keyword>
<reference evidence="13" key="1">
    <citation type="submission" date="2021-10" db="EMBL/GenBank/DDBJ databases">
        <title>Tropical sea cucumber genome reveals ecological adaptation and Cuvierian tubules defense mechanism.</title>
        <authorList>
            <person name="Chen T."/>
        </authorList>
    </citation>
    <scope>NUCLEOTIDE SEQUENCE</scope>
    <source>
        <strain evidence="13">Nanhai2018</strain>
        <tissue evidence="13">Muscle</tissue>
    </source>
</reference>
<feature type="transmembrane region" description="Helical" evidence="11">
    <location>
        <begin position="20"/>
        <end position="44"/>
    </location>
</feature>
<organism evidence="13 14">
    <name type="scientific">Holothuria leucospilota</name>
    <name type="common">Black long sea cucumber</name>
    <name type="synonym">Mertensiothuria leucospilota</name>
    <dbReference type="NCBI Taxonomy" id="206669"/>
    <lineage>
        <taxon>Eukaryota</taxon>
        <taxon>Metazoa</taxon>
        <taxon>Echinodermata</taxon>
        <taxon>Eleutherozoa</taxon>
        <taxon>Echinozoa</taxon>
        <taxon>Holothuroidea</taxon>
        <taxon>Aspidochirotacea</taxon>
        <taxon>Aspidochirotida</taxon>
        <taxon>Holothuriidae</taxon>
        <taxon>Holothuria</taxon>
    </lineage>
</organism>
<dbReference type="GO" id="GO:0004930">
    <property type="term" value="F:G protein-coupled receptor activity"/>
    <property type="evidence" value="ECO:0007669"/>
    <property type="project" value="UniProtKB-KW"/>
</dbReference>
<dbReference type="OrthoDB" id="6117944at2759"/>
<evidence type="ECO:0000313" key="13">
    <source>
        <dbReference type="EMBL" id="KAJ8024378.1"/>
    </source>
</evidence>
<dbReference type="AlphaFoldDB" id="A0A9Q1BG45"/>
<feature type="domain" description="G-protein coupled receptors family 1 profile" evidence="12">
    <location>
        <begin position="36"/>
        <end position="307"/>
    </location>
</feature>
<sequence>MENSTFTAENISPFLATLRVIDAIVLMTITVIGVVGNTLVFIAYCVSYKIRTKTNIFVINLAAADFMTCSLLPIVSWSLLIKVDGIAHWLDVLCGFTIGAIQAFASCSIMMLASIAANRFVLITRSRETYKSLYQNKFIAVWLILSWTYPVLVVTVPLLFGVGHLGFDPEIHACGARADNPRSYLYDAIVVGIVIPLPAVVTIYCYGGIYFYIKSHNRNLEGIHRRPNFINTAYNISRMNQNPETSSQARVSKQQVDITKNLFYILVTFVICLTPHMISELANAHHLLILHTKILVAFNSCVNPILYGAKHPHFRHVFKCIIYGRWGEIPEPTFRWMNAQPSRSTNYSQRNIDRTAPSLSTSL</sequence>